<gene>
    <name evidence="2" type="ORF">DM484_25285</name>
</gene>
<protein>
    <submittedName>
        <fullName evidence="2">Uncharacterized protein</fullName>
    </submittedName>
</protein>
<sequence>MNAYTLDRFGLRGDAQRLGAEWRTAGLITDKEQAYAAAGMSLLAGHSSPIFRQMDRHETMLAEVDAYQLLGDAWKLNKPEGQLPDANADLSNQSPEFGLARSKAGQAGFNDPRNEAGSLDSRVPVRIEIAENHVEGGEKAINATYQKAQKTVQGASDGGFADMHSDKSAYFREQIGKAANTQPSPAEFEYNAVGGAIYNTAQNMSLIGYAGTDTVKYFINEFDNSRKQGKTLGESLLSALAAAPEGGLKAAESWADQRVAESGNRLTPTQQA</sequence>
<dbReference type="Proteomes" id="UP000249396">
    <property type="component" value="Unassembled WGS sequence"/>
</dbReference>
<name>A0A2W4QIF2_9GAMM</name>
<organism evidence="2 3">
    <name type="scientific">Candidatus Methylumidiphilus alinenensis</name>
    <dbReference type="NCBI Taxonomy" id="2202197"/>
    <lineage>
        <taxon>Bacteria</taxon>
        <taxon>Pseudomonadati</taxon>
        <taxon>Pseudomonadota</taxon>
        <taxon>Gammaproteobacteria</taxon>
        <taxon>Methylococcales</taxon>
        <taxon>Candidatus Methylumidiphilus</taxon>
    </lineage>
</organism>
<accession>A0A2W4QIF2</accession>
<comment type="caution">
    <text evidence="2">The sequence shown here is derived from an EMBL/GenBank/DDBJ whole genome shotgun (WGS) entry which is preliminary data.</text>
</comment>
<reference evidence="2 3" key="1">
    <citation type="journal article" date="2018" name="Aquat. Microb. Ecol.">
        <title>Gammaproteobacterial methanotrophs dominate.</title>
        <authorList>
            <person name="Rissanen A.J."/>
            <person name="Saarenheimo J."/>
            <person name="Tiirola M."/>
            <person name="Peura S."/>
            <person name="Aalto S.L."/>
            <person name="Karvinen A."/>
            <person name="Nykanen H."/>
        </authorList>
    </citation>
    <scope>NUCLEOTIDE SEQUENCE [LARGE SCALE GENOMIC DNA]</scope>
    <source>
        <strain evidence="2">AMbin10</strain>
    </source>
</reference>
<evidence type="ECO:0000256" key="1">
    <source>
        <dbReference type="SAM" id="MobiDB-lite"/>
    </source>
</evidence>
<dbReference type="AlphaFoldDB" id="A0A2W4QIF2"/>
<proteinExistence type="predicted"/>
<evidence type="ECO:0000313" key="2">
    <source>
        <dbReference type="EMBL" id="PZN71955.1"/>
    </source>
</evidence>
<dbReference type="EMBL" id="QJPH01000504">
    <property type="protein sequence ID" value="PZN71955.1"/>
    <property type="molecule type" value="Genomic_DNA"/>
</dbReference>
<evidence type="ECO:0000313" key="3">
    <source>
        <dbReference type="Proteomes" id="UP000249396"/>
    </source>
</evidence>
<feature type="region of interest" description="Disordered" evidence="1">
    <location>
        <begin position="253"/>
        <end position="272"/>
    </location>
</feature>